<dbReference type="AlphaFoldDB" id="Q11E94"/>
<dbReference type="EMBL" id="CP000390">
    <property type="protein sequence ID" value="ABG64281.1"/>
    <property type="molecule type" value="Genomic_DNA"/>
</dbReference>
<dbReference type="KEGG" id="mes:Meso_2908"/>
<feature type="chain" id="PRO_5004180238" evidence="1">
    <location>
        <begin position="29"/>
        <end position="349"/>
    </location>
</feature>
<keyword evidence="1" id="KW-0732">Signal</keyword>
<sequence length="349" mass="38002" precursor="true">MIWVTKDWRRLAVIIGVLAGAMSLPALAQVVNYPEGGPRLVDYSELPDWNGLWERGGDIVWNDAVPPGEQQHAPFNEEYMAALLEERAMAERRALEGRGRQRNGGPGLYGSMPGFMVALRPLEFHINPYATLITSEGGNVRRIYTDGRDHPEHPLPSPMGHSVGHWKDGVLYVDTCCTMEGARLPGGGTHSGAMHVTEKFWSPEPGTLKVEITVVDPEAFTAPWTTVKTYYHRPDWEVVELQGDDGAGRDFPDAAPGDNWIKQAATPTPLSELAESAFDKVEITGPALKDEELNAVTARAVGNTAAEAIEILDVVRSNNAIRWKGKTRSNTWECASALDGTGAFCSAGG</sequence>
<proteinExistence type="predicted"/>
<evidence type="ECO:0000256" key="1">
    <source>
        <dbReference type="SAM" id="SignalP"/>
    </source>
</evidence>
<reference evidence="2" key="1">
    <citation type="submission" date="2006-06" db="EMBL/GenBank/DDBJ databases">
        <title>Complete sequence of chromosome of Chelativorans sp. BNC1.</title>
        <authorList>
            <consortium name="US DOE Joint Genome Institute"/>
            <person name="Copeland A."/>
            <person name="Lucas S."/>
            <person name="Lapidus A."/>
            <person name="Barry K."/>
            <person name="Detter J.C."/>
            <person name="Glavina del Rio T."/>
            <person name="Hammon N."/>
            <person name="Israni S."/>
            <person name="Dalin E."/>
            <person name="Tice H."/>
            <person name="Pitluck S."/>
            <person name="Chertkov O."/>
            <person name="Brettin T."/>
            <person name="Bruce D."/>
            <person name="Han C."/>
            <person name="Tapia R."/>
            <person name="Gilna P."/>
            <person name="Schmutz J."/>
            <person name="Larimer F."/>
            <person name="Land M."/>
            <person name="Hauser L."/>
            <person name="Kyrpides N."/>
            <person name="Mikhailova N."/>
            <person name="Richardson P."/>
        </authorList>
    </citation>
    <scope>NUCLEOTIDE SEQUENCE</scope>
    <source>
        <strain evidence="2">BNC1</strain>
    </source>
</reference>
<feature type="signal peptide" evidence="1">
    <location>
        <begin position="1"/>
        <end position="28"/>
    </location>
</feature>
<name>Q11E94_CHESB</name>
<dbReference type="HOGENOM" id="CLU_836000_0_0_5"/>
<protein>
    <submittedName>
        <fullName evidence="2">Uncharacterized protein</fullName>
    </submittedName>
</protein>
<gene>
    <name evidence="2" type="ordered locus">Meso_2908</name>
</gene>
<evidence type="ECO:0000313" key="2">
    <source>
        <dbReference type="EMBL" id="ABG64281.1"/>
    </source>
</evidence>
<accession>Q11E94</accession>
<organism evidence="2">
    <name type="scientific">Chelativorans sp. (strain BNC1)</name>
    <dbReference type="NCBI Taxonomy" id="266779"/>
    <lineage>
        <taxon>Bacteria</taxon>
        <taxon>Pseudomonadati</taxon>
        <taxon>Pseudomonadota</taxon>
        <taxon>Alphaproteobacteria</taxon>
        <taxon>Hyphomicrobiales</taxon>
        <taxon>Phyllobacteriaceae</taxon>
        <taxon>Chelativorans</taxon>
    </lineage>
</organism>
<dbReference type="OrthoDB" id="7054794at2"/>